<dbReference type="RefSeq" id="WP_345245305.1">
    <property type="nucleotide sequence ID" value="NZ_BAABHD010000032.1"/>
</dbReference>
<evidence type="ECO:0000313" key="2">
    <source>
        <dbReference type="Proteomes" id="UP001501175"/>
    </source>
</evidence>
<proteinExistence type="predicted"/>
<evidence type="ECO:0000313" key="1">
    <source>
        <dbReference type="EMBL" id="GAA4460220.1"/>
    </source>
</evidence>
<dbReference type="EMBL" id="BAABHD010000032">
    <property type="protein sequence ID" value="GAA4460220.1"/>
    <property type="molecule type" value="Genomic_DNA"/>
</dbReference>
<dbReference type="InterPro" id="IPR014622">
    <property type="entry name" value="UCP036794_erythomycin"/>
</dbReference>
<dbReference type="PANTHER" id="PTHR31299:SF0">
    <property type="entry name" value="ESTERASE, PUTATIVE (AFU_ORTHOLOGUE AFUA_1G05850)-RELATED"/>
    <property type="match status" value="1"/>
</dbReference>
<name>A0ABP8N2K8_9BACT</name>
<dbReference type="Gene3D" id="3.40.1660.10">
    <property type="entry name" value="EreA-like (biosynthetic domain)"/>
    <property type="match status" value="1"/>
</dbReference>
<dbReference type="Gene3D" id="3.30.1870.10">
    <property type="entry name" value="EreA-like, domain 2"/>
    <property type="match status" value="1"/>
</dbReference>
<protein>
    <recommendedName>
        <fullName evidence="3">Erythromycin esterase homolog</fullName>
    </recommendedName>
</protein>
<dbReference type="SUPFAM" id="SSF159501">
    <property type="entry name" value="EreA/ChaN-like"/>
    <property type="match status" value="1"/>
</dbReference>
<comment type="caution">
    <text evidence="1">The sequence shown here is derived from an EMBL/GenBank/DDBJ whole genome shotgun (WGS) entry which is preliminary data.</text>
</comment>
<dbReference type="PANTHER" id="PTHR31299">
    <property type="entry name" value="ESTERASE, PUTATIVE (AFU_ORTHOLOGUE AFUA_1G05850)-RELATED"/>
    <property type="match status" value="1"/>
</dbReference>
<reference evidence="2" key="1">
    <citation type="journal article" date="2019" name="Int. J. Syst. Evol. Microbiol.">
        <title>The Global Catalogue of Microorganisms (GCM) 10K type strain sequencing project: providing services to taxonomists for standard genome sequencing and annotation.</title>
        <authorList>
            <consortium name="The Broad Institute Genomics Platform"/>
            <consortium name="The Broad Institute Genome Sequencing Center for Infectious Disease"/>
            <person name="Wu L."/>
            <person name="Ma J."/>
        </authorList>
    </citation>
    <scope>NUCLEOTIDE SEQUENCE [LARGE SCALE GENOMIC DNA]</scope>
    <source>
        <strain evidence="2">JCM 17927</strain>
    </source>
</reference>
<sequence length="434" mass="50311">MDIISARTDESQKQSYRLTNAMDLDPLLDRIGDARCVMLGEASHGTHEYYTWRTAISKRLIQEKGFTFIAVEGDWPDSYQINRFVKGYPDSGTKPLEVLRTFDRWPTWMWANWEIAALMEWLKSHNTGLANDRKVGFYGLDVYSLWESMESLVDYLEKTDPEAAQAAHRAINCFQPYGEEGQNYAQAILYRSASCRDEVIQLLREIRTKARYYDHEPEASLNIEQNAHIAVNAEKYYRSMISFSDESWNIRDAHMMETLNRLRQFHGSTSKAIVWEHNTHIGDARYTDMKHSGMINIGQLAREQYSEKDVVLVGFGSYQGTVIAGNRWGAPMEVMTVPSARKGSVEERLHAEGADNKLLIFDRINKNERFSTEMPHRAIGVVYHPERERYGNYVPTVLNHRYDAFIYLDQTRALHPLHLHPDETKMPETYPFGF</sequence>
<evidence type="ECO:0008006" key="3">
    <source>
        <dbReference type="Google" id="ProtNLM"/>
    </source>
</evidence>
<dbReference type="Proteomes" id="UP001501175">
    <property type="component" value="Unassembled WGS sequence"/>
</dbReference>
<dbReference type="Pfam" id="PF05139">
    <property type="entry name" value="Erythro_esteras"/>
    <property type="match status" value="1"/>
</dbReference>
<dbReference type="Gene3D" id="1.20.1440.30">
    <property type="entry name" value="Biosynthetic Protein domain"/>
    <property type="match status" value="1"/>
</dbReference>
<gene>
    <name evidence="1" type="ORF">GCM10023189_35010</name>
</gene>
<dbReference type="InterPro" id="IPR052036">
    <property type="entry name" value="Hydrolase/PRTase-associated"/>
</dbReference>
<dbReference type="PIRSF" id="PIRSF036794">
    <property type="entry name" value="UCP_erythr_ester"/>
    <property type="match status" value="1"/>
</dbReference>
<keyword evidence="2" id="KW-1185">Reference proteome</keyword>
<organism evidence="1 2">
    <name type="scientific">Nibrella saemangeumensis</name>
    <dbReference type="NCBI Taxonomy" id="1084526"/>
    <lineage>
        <taxon>Bacteria</taxon>
        <taxon>Pseudomonadati</taxon>
        <taxon>Bacteroidota</taxon>
        <taxon>Cytophagia</taxon>
        <taxon>Cytophagales</taxon>
        <taxon>Spirosomataceae</taxon>
        <taxon>Nibrella</taxon>
    </lineage>
</organism>
<dbReference type="InterPro" id="IPR007815">
    <property type="entry name" value="Emycin_Estase"/>
</dbReference>
<accession>A0ABP8N2K8</accession>
<dbReference type="CDD" id="cd14728">
    <property type="entry name" value="Ere-like"/>
    <property type="match status" value="1"/>
</dbReference>